<dbReference type="AlphaFoldDB" id="A0A4R8QLP7"/>
<reference evidence="5 6" key="1">
    <citation type="submission" date="2018-11" db="EMBL/GenBank/DDBJ databases">
        <title>Genome sequence and assembly of Colletotrichum spinosum.</title>
        <authorList>
            <person name="Gan P."/>
            <person name="Shirasu K."/>
        </authorList>
    </citation>
    <scope>NUCLEOTIDE SEQUENCE [LARGE SCALE GENOMIC DNA]</scope>
    <source>
        <strain evidence="5 6">CBS 515.97</strain>
    </source>
</reference>
<keyword evidence="2" id="KW-0479">Metal-binding</keyword>
<dbReference type="Pfam" id="PF01557">
    <property type="entry name" value="FAA_hydrolase"/>
    <property type="match status" value="1"/>
</dbReference>
<dbReference type="PANTHER" id="PTHR11820">
    <property type="entry name" value="ACYLPYRUVASE"/>
    <property type="match status" value="1"/>
</dbReference>
<dbReference type="Gene3D" id="3.90.850.10">
    <property type="entry name" value="Fumarylacetoacetase-like, C-terminal domain"/>
    <property type="match status" value="1"/>
</dbReference>
<dbReference type="GO" id="GO:0046872">
    <property type="term" value="F:metal ion binding"/>
    <property type="evidence" value="ECO:0007669"/>
    <property type="project" value="UniProtKB-KW"/>
</dbReference>
<dbReference type="FunFam" id="3.90.850.10:FF:000002">
    <property type="entry name" value="2-hydroxyhepta-2,4-diene-1,7-dioate isomerase"/>
    <property type="match status" value="1"/>
</dbReference>
<dbReference type="InterPro" id="IPR036663">
    <property type="entry name" value="Fumarylacetoacetase_C_sf"/>
</dbReference>
<evidence type="ECO:0000256" key="1">
    <source>
        <dbReference type="ARBA" id="ARBA00010211"/>
    </source>
</evidence>
<sequence>MLETRLQAYASPTPGSGLEADSEAARASPSPQLPRGVWALMPFIVEKSRARMAFQALVRYEHNGHVYHGNLVRRSRSGYVIERLDGDIETGFIGTDVRDVATKLLCPLEKTPAIICLGLNYAQYAEQMNLPITTYPIVFTKPPDALSGPTDPIPVHPDAQGQLDYEGELCVVIGRDAKNVSASDAAEYVLGYTAGNDVTARNFQVPDASGGQYSYSKSFDGFAPIGPAIWSPAVVPDPRALRYRTLVNGAVRQETATSDMIWSVAQVVAHLSRGTTLRRGTVVMLGTPGGVGYSRGQFLRDGDVVAVEVDGLGRIENVVSFEGLGAK</sequence>
<dbReference type="Proteomes" id="UP000295083">
    <property type="component" value="Unassembled WGS sequence"/>
</dbReference>
<dbReference type="SUPFAM" id="SSF56529">
    <property type="entry name" value="FAH"/>
    <property type="match status" value="1"/>
</dbReference>
<evidence type="ECO:0000259" key="4">
    <source>
        <dbReference type="Pfam" id="PF01557"/>
    </source>
</evidence>
<comment type="caution">
    <text evidence="5">The sequence shown here is derived from an EMBL/GenBank/DDBJ whole genome shotgun (WGS) entry which is preliminary data.</text>
</comment>
<evidence type="ECO:0000256" key="3">
    <source>
        <dbReference type="SAM" id="MobiDB-lite"/>
    </source>
</evidence>
<feature type="domain" description="Fumarylacetoacetase-like C-terminal" evidence="4">
    <location>
        <begin position="114"/>
        <end position="319"/>
    </location>
</feature>
<dbReference type="GO" id="GO:0018773">
    <property type="term" value="F:acetylpyruvate hydrolase activity"/>
    <property type="evidence" value="ECO:0007669"/>
    <property type="project" value="TreeGrafter"/>
</dbReference>
<accession>A0A4R8QLP7</accession>
<dbReference type="GO" id="GO:0050163">
    <property type="term" value="F:oxaloacetate tautomerase activity"/>
    <property type="evidence" value="ECO:0007669"/>
    <property type="project" value="UniProtKB-ARBA"/>
</dbReference>
<evidence type="ECO:0000256" key="2">
    <source>
        <dbReference type="ARBA" id="ARBA00022723"/>
    </source>
</evidence>
<comment type="similarity">
    <text evidence="1">Belongs to the FAH family.</text>
</comment>
<dbReference type="EMBL" id="QAPG01000031">
    <property type="protein sequence ID" value="TDZ36505.1"/>
    <property type="molecule type" value="Genomic_DNA"/>
</dbReference>
<organism evidence="5 6">
    <name type="scientific">Colletotrichum spinosum</name>
    <dbReference type="NCBI Taxonomy" id="1347390"/>
    <lineage>
        <taxon>Eukaryota</taxon>
        <taxon>Fungi</taxon>
        <taxon>Dikarya</taxon>
        <taxon>Ascomycota</taxon>
        <taxon>Pezizomycotina</taxon>
        <taxon>Sordariomycetes</taxon>
        <taxon>Hypocreomycetidae</taxon>
        <taxon>Glomerellales</taxon>
        <taxon>Glomerellaceae</taxon>
        <taxon>Colletotrichum</taxon>
        <taxon>Colletotrichum orbiculare species complex</taxon>
    </lineage>
</organism>
<evidence type="ECO:0000313" key="6">
    <source>
        <dbReference type="Proteomes" id="UP000295083"/>
    </source>
</evidence>
<dbReference type="PANTHER" id="PTHR11820:SF7">
    <property type="entry name" value="ACYLPYRUVASE FAHD1, MITOCHONDRIAL"/>
    <property type="match status" value="1"/>
</dbReference>
<evidence type="ECO:0000313" key="5">
    <source>
        <dbReference type="EMBL" id="TDZ36505.1"/>
    </source>
</evidence>
<proteinExistence type="inferred from homology"/>
<name>A0A4R8QLP7_9PEZI</name>
<feature type="region of interest" description="Disordered" evidence="3">
    <location>
        <begin position="10"/>
        <end position="31"/>
    </location>
</feature>
<protein>
    <recommendedName>
        <fullName evidence="4">Fumarylacetoacetase-like C-terminal domain-containing protein</fullName>
    </recommendedName>
</protein>
<dbReference type="InterPro" id="IPR011234">
    <property type="entry name" value="Fumarylacetoacetase-like_C"/>
</dbReference>
<dbReference type="GO" id="GO:0006107">
    <property type="term" value="P:oxaloacetate metabolic process"/>
    <property type="evidence" value="ECO:0007669"/>
    <property type="project" value="UniProtKB-ARBA"/>
</dbReference>
<gene>
    <name evidence="5" type="ORF">C8035_v008289</name>
</gene>
<keyword evidence="6" id="KW-1185">Reference proteome</keyword>